<accession>A0A2H0NC82</accession>
<dbReference type="Proteomes" id="UP000230564">
    <property type="component" value="Unassembled WGS sequence"/>
</dbReference>
<feature type="signal peptide" evidence="1">
    <location>
        <begin position="1"/>
        <end position="28"/>
    </location>
</feature>
<evidence type="ECO:0008006" key="4">
    <source>
        <dbReference type="Google" id="ProtNLM"/>
    </source>
</evidence>
<reference evidence="2 3" key="1">
    <citation type="submission" date="2017-09" db="EMBL/GenBank/DDBJ databases">
        <title>Depth-based differentiation of microbial function through sediment-hosted aquifers and enrichment of novel symbionts in the deep terrestrial subsurface.</title>
        <authorList>
            <person name="Probst A.J."/>
            <person name="Ladd B."/>
            <person name="Jarett J.K."/>
            <person name="Geller-Mcgrath D.E."/>
            <person name="Sieber C.M."/>
            <person name="Emerson J.B."/>
            <person name="Anantharaman K."/>
            <person name="Thomas B.C."/>
            <person name="Malmstrom R."/>
            <person name="Stieglmeier M."/>
            <person name="Klingl A."/>
            <person name="Woyke T."/>
            <person name="Ryan C.M."/>
            <person name="Banfield J.F."/>
        </authorList>
    </citation>
    <scope>NUCLEOTIDE SEQUENCE [LARGE SCALE GENOMIC DNA]</scope>
    <source>
        <strain evidence="2">CG11_big_fil_rev_8_21_14_0_20_36_20</strain>
    </source>
</reference>
<evidence type="ECO:0000256" key="1">
    <source>
        <dbReference type="SAM" id="SignalP"/>
    </source>
</evidence>
<protein>
    <recommendedName>
        <fullName evidence="4">DUF4142 domain-containing protein</fullName>
    </recommendedName>
</protein>
<proteinExistence type="predicted"/>
<gene>
    <name evidence="2" type="ORF">COV55_03015</name>
</gene>
<evidence type="ECO:0000313" key="3">
    <source>
        <dbReference type="Proteomes" id="UP000230564"/>
    </source>
</evidence>
<sequence>MKQHKIYLMAGLLGLMVTTLLVSSLASADENNTQFGCDPKKQTAMMEIIDNNDYNAWSALMTDQANQMISRGNDLLGKINEENFAKVVQMHQLMADGNFEEAKAIGDELGLPISRGFGDRGSHHMFPLQPTTTK</sequence>
<evidence type="ECO:0000313" key="2">
    <source>
        <dbReference type="EMBL" id="PIR06487.1"/>
    </source>
</evidence>
<comment type="caution">
    <text evidence="2">The sequence shown here is derived from an EMBL/GenBank/DDBJ whole genome shotgun (WGS) entry which is preliminary data.</text>
</comment>
<name>A0A2H0NC82_9BACT</name>
<feature type="chain" id="PRO_5013823052" description="DUF4142 domain-containing protein" evidence="1">
    <location>
        <begin position="29"/>
        <end position="134"/>
    </location>
</feature>
<keyword evidence="1" id="KW-0732">Signal</keyword>
<organism evidence="2 3">
    <name type="scientific">Candidatus Komeilibacteria bacterium CG11_big_fil_rev_8_21_14_0_20_36_20</name>
    <dbReference type="NCBI Taxonomy" id="1974477"/>
    <lineage>
        <taxon>Bacteria</taxon>
        <taxon>Candidatus Komeiliibacteriota</taxon>
    </lineage>
</organism>
<dbReference type="AlphaFoldDB" id="A0A2H0NC82"/>
<dbReference type="EMBL" id="PCWQ01000012">
    <property type="protein sequence ID" value="PIR06487.1"/>
    <property type="molecule type" value="Genomic_DNA"/>
</dbReference>